<keyword evidence="5 6" id="KW-0472">Membrane</keyword>
<feature type="transmembrane region" description="Helical" evidence="6">
    <location>
        <begin position="46"/>
        <end position="71"/>
    </location>
</feature>
<dbReference type="GO" id="GO:0005886">
    <property type="term" value="C:plasma membrane"/>
    <property type="evidence" value="ECO:0007669"/>
    <property type="project" value="UniProtKB-SubCell"/>
</dbReference>
<evidence type="ECO:0000256" key="4">
    <source>
        <dbReference type="ARBA" id="ARBA00022989"/>
    </source>
</evidence>
<feature type="transmembrane region" description="Helical" evidence="6">
    <location>
        <begin position="12"/>
        <end position="34"/>
    </location>
</feature>
<evidence type="ECO:0000256" key="5">
    <source>
        <dbReference type="ARBA" id="ARBA00023136"/>
    </source>
</evidence>
<keyword evidence="4 6" id="KW-1133">Transmembrane helix</keyword>
<evidence type="ECO:0000256" key="6">
    <source>
        <dbReference type="SAM" id="Phobius"/>
    </source>
</evidence>
<dbReference type="CDD" id="cd16380">
    <property type="entry name" value="YitT_C"/>
    <property type="match status" value="1"/>
</dbReference>
<evidence type="ECO:0000259" key="7">
    <source>
        <dbReference type="Pfam" id="PF10035"/>
    </source>
</evidence>
<keyword evidence="2" id="KW-1003">Cell membrane</keyword>
<keyword evidence="9" id="KW-1185">Reference proteome</keyword>
<organism evidence="8 9">
    <name type="scientific">Desulfuribacillus stibiiarsenatis</name>
    <dbReference type="NCBI Taxonomy" id="1390249"/>
    <lineage>
        <taxon>Bacteria</taxon>
        <taxon>Bacillati</taxon>
        <taxon>Bacillota</taxon>
        <taxon>Desulfuribacillia</taxon>
        <taxon>Desulfuribacillales</taxon>
        <taxon>Desulfuribacillaceae</taxon>
        <taxon>Desulfuribacillus</taxon>
    </lineage>
</organism>
<name>A0A1E5L9D9_9FIRM</name>
<feature type="transmembrane region" description="Helical" evidence="6">
    <location>
        <begin position="108"/>
        <end position="127"/>
    </location>
</feature>
<dbReference type="Proteomes" id="UP000095255">
    <property type="component" value="Unassembled WGS sequence"/>
</dbReference>
<sequence>MPNREAGLKNTLQEYVLLSFGSLCLALALNWFLIPNQIASGGISGIANIIFHVTGIPVWMSLLAINVPVFIIGTMILGSKTGIKSFIGLVLVSVFIFATDWVDPLTDNLLLAALYGGLLVGVGLGFVFRARASTGGTDLIAQVVHKYTGLSLGICMLFIDGMVIVTAAIVFGAEFGLMALLSLYVTSKTIDLVQEGFSFEKFALIISEKSEDLQQAILVDLDRGVTKLHAQGGFTGIDRPILMCVVEQKEVSALKKMVKEVDPDAFVIIAPAQEVLGRGFRGVKKIT</sequence>
<evidence type="ECO:0000313" key="9">
    <source>
        <dbReference type="Proteomes" id="UP000095255"/>
    </source>
</evidence>
<dbReference type="RefSeq" id="WP_069700654.1">
    <property type="nucleotide sequence ID" value="NZ_MJAT01000001.1"/>
</dbReference>
<feature type="transmembrane region" description="Helical" evidence="6">
    <location>
        <begin position="83"/>
        <end position="102"/>
    </location>
</feature>
<evidence type="ECO:0000256" key="3">
    <source>
        <dbReference type="ARBA" id="ARBA00022692"/>
    </source>
</evidence>
<reference evidence="8 9" key="1">
    <citation type="submission" date="2016-09" db="EMBL/GenBank/DDBJ databases">
        <title>Desulfuribacillus arsenicus sp. nov., an obligately anaerobic, dissimilatory arsenic- and antimonate-reducing bacterium isolated from anoxic sediments.</title>
        <authorList>
            <person name="Abin C.A."/>
            <person name="Hollibaugh J.T."/>
        </authorList>
    </citation>
    <scope>NUCLEOTIDE SEQUENCE [LARGE SCALE GENOMIC DNA]</scope>
    <source>
        <strain evidence="8 9">MLFW-2</strain>
    </source>
</reference>
<dbReference type="PANTHER" id="PTHR33545:SF9">
    <property type="entry name" value="UPF0750 MEMBRANE PROTEIN YITE"/>
    <property type="match status" value="1"/>
</dbReference>
<proteinExistence type="predicted"/>
<dbReference type="InterPro" id="IPR015867">
    <property type="entry name" value="N-reg_PII/ATP_PRibTrfase_C"/>
</dbReference>
<dbReference type="InterPro" id="IPR051461">
    <property type="entry name" value="UPF0750_membrane"/>
</dbReference>
<dbReference type="STRING" id="1390249.BHU72_00450"/>
<evidence type="ECO:0000313" key="8">
    <source>
        <dbReference type="EMBL" id="OEH86777.1"/>
    </source>
</evidence>
<dbReference type="AlphaFoldDB" id="A0A1E5L9D9"/>
<dbReference type="PANTHER" id="PTHR33545">
    <property type="entry name" value="UPF0750 MEMBRANE PROTEIN YITT-RELATED"/>
    <property type="match status" value="1"/>
</dbReference>
<dbReference type="Gene3D" id="3.30.70.120">
    <property type="match status" value="1"/>
</dbReference>
<gene>
    <name evidence="8" type="ORF">BHU72_00450</name>
</gene>
<feature type="domain" description="DUF2179" evidence="7">
    <location>
        <begin position="223"/>
        <end position="277"/>
    </location>
</feature>
<comment type="caution">
    <text evidence="8">The sequence shown here is derived from an EMBL/GenBank/DDBJ whole genome shotgun (WGS) entry which is preliminary data.</text>
</comment>
<dbReference type="EMBL" id="MJAT01000001">
    <property type="protein sequence ID" value="OEH86777.1"/>
    <property type="molecule type" value="Genomic_DNA"/>
</dbReference>
<comment type="subcellular location">
    <subcellularLocation>
        <location evidence="1">Cell membrane</location>
        <topology evidence="1">Multi-pass membrane protein</topology>
    </subcellularLocation>
</comment>
<protein>
    <recommendedName>
        <fullName evidence="7">DUF2179 domain-containing protein</fullName>
    </recommendedName>
</protein>
<evidence type="ECO:0000256" key="1">
    <source>
        <dbReference type="ARBA" id="ARBA00004651"/>
    </source>
</evidence>
<evidence type="ECO:0000256" key="2">
    <source>
        <dbReference type="ARBA" id="ARBA00022475"/>
    </source>
</evidence>
<dbReference type="InterPro" id="IPR003740">
    <property type="entry name" value="YitT"/>
</dbReference>
<dbReference type="Pfam" id="PF10035">
    <property type="entry name" value="DUF2179"/>
    <property type="match status" value="1"/>
</dbReference>
<accession>A0A1E5L9D9</accession>
<dbReference type="PIRSF" id="PIRSF006483">
    <property type="entry name" value="Membrane_protein_YitT"/>
    <property type="match status" value="1"/>
</dbReference>
<dbReference type="InterPro" id="IPR019264">
    <property type="entry name" value="DUF2179"/>
</dbReference>
<dbReference type="Pfam" id="PF02588">
    <property type="entry name" value="YitT_membrane"/>
    <property type="match status" value="1"/>
</dbReference>
<keyword evidence="3 6" id="KW-0812">Transmembrane</keyword>